<dbReference type="SUPFAM" id="SSF46955">
    <property type="entry name" value="Putative DNA-binding domain"/>
    <property type="match status" value="1"/>
</dbReference>
<protein>
    <submittedName>
        <fullName evidence="1">Transcriptional regulator, AlpA family</fullName>
    </submittedName>
</protein>
<sequence length="80" mass="9020">MKIDTATSTPLDRRDDRLLRFPEVHNRTGLSESTIRRREARGTFPGRVALGPRLVGWYESDVVAWVRDPIGYQAGKPALA</sequence>
<proteinExistence type="predicted"/>
<name>A0A1I5RVM2_9SPHN</name>
<dbReference type="InterPro" id="IPR010260">
    <property type="entry name" value="AlpA"/>
</dbReference>
<dbReference type="InterPro" id="IPR052931">
    <property type="entry name" value="Prophage_regulatory_activator"/>
</dbReference>
<reference evidence="1 2" key="1">
    <citation type="submission" date="2016-10" db="EMBL/GenBank/DDBJ databases">
        <authorList>
            <person name="de Groot N.N."/>
        </authorList>
    </citation>
    <scope>NUCLEOTIDE SEQUENCE [LARGE SCALE GENOMIC DNA]</scope>
    <source>
        <strain evidence="1 2">CGMCC 1.9113</strain>
    </source>
</reference>
<gene>
    <name evidence="1" type="ORF">SAMN04488241_104157</name>
</gene>
<dbReference type="AlphaFoldDB" id="A0A1I5RVM2"/>
<accession>A0A1I5RVM2</accession>
<organism evidence="1 2">
    <name type="scientific">Sphingomonas rubra</name>
    <dbReference type="NCBI Taxonomy" id="634430"/>
    <lineage>
        <taxon>Bacteria</taxon>
        <taxon>Pseudomonadati</taxon>
        <taxon>Pseudomonadota</taxon>
        <taxon>Alphaproteobacteria</taxon>
        <taxon>Sphingomonadales</taxon>
        <taxon>Sphingomonadaceae</taxon>
        <taxon>Sphingomonas</taxon>
    </lineage>
</organism>
<dbReference type="PANTHER" id="PTHR36154">
    <property type="entry name" value="DNA-BINDING TRANSCRIPTIONAL ACTIVATOR ALPA"/>
    <property type="match status" value="1"/>
</dbReference>
<dbReference type="Gene3D" id="1.10.238.160">
    <property type="match status" value="1"/>
</dbReference>
<evidence type="ECO:0000313" key="1">
    <source>
        <dbReference type="EMBL" id="SFP62503.1"/>
    </source>
</evidence>
<dbReference type="STRING" id="634430.SAMN04488241_104157"/>
<dbReference type="EMBL" id="FOXP01000004">
    <property type="protein sequence ID" value="SFP62503.1"/>
    <property type="molecule type" value="Genomic_DNA"/>
</dbReference>
<dbReference type="Pfam" id="PF05930">
    <property type="entry name" value="Phage_AlpA"/>
    <property type="match status" value="1"/>
</dbReference>
<dbReference type="InterPro" id="IPR009061">
    <property type="entry name" value="DNA-bd_dom_put_sf"/>
</dbReference>
<evidence type="ECO:0000313" key="2">
    <source>
        <dbReference type="Proteomes" id="UP000199586"/>
    </source>
</evidence>
<keyword evidence="2" id="KW-1185">Reference proteome</keyword>
<dbReference type="PANTHER" id="PTHR36154:SF1">
    <property type="entry name" value="DNA-BINDING TRANSCRIPTIONAL ACTIVATOR ALPA"/>
    <property type="match status" value="1"/>
</dbReference>
<dbReference type="Proteomes" id="UP000199586">
    <property type="component" value="Unassembled WGS sequence"/>
</dbReference>